<comment type="caution">
    <text evidence="3">The sequence shown here is derived from an EMBL/GenBank/DDBJ whole genome shotgun (WGS) entry which is preliminary data.</text>
</comment>
<evidence type="ECO:0000313" key="4">
    <source>
        <dbReference type="EMBL" id="EBZ4208266.1"/>
    </source>
</evidence>
<dbReference type="EMBL" id="AAHISR010000041">
    <property type="protein sequence ID" value="EBW5674106.1"/>
    <property type="molecule type" value="Genomic_DNA"/>
</dbReference>
<dbReference type="EMBL" id="AAHRBT010000039">
    <property type="protein sequence ID" value="EBZ4208266.1"/>
    <property type="molecule type" value="Genomic_DNA"/>
</dbReference>
<gene>
    <name evidence="3" type="ORF">D9O77_24300</name>
    <name evidence="2" type="ORF">DPY77_23580</name>
    <name evidence="4" type="ORF">EBC19_23355</name>
</gene>
<protein>
    <submittedName>
        <fullName evidence="3">Uncharacterized protein</fullName>
    </submittedName>
</protein>
<dbReference type="AlphaFoldDB" id="A0A5X2FJB9"/>
<evidence type="ECO:0000313" key="2">
    <source>
        <dbReference type="EMBL" id="EBW5674106.1"/>
    </source>
</evidence>
<reference evidence="3" key="1">
    <citation type="submission" date="2018-10" db="EMBL/GenBank/DDBJ databases">
        <authorList>
            <person name="Ashton P.M."/>
            <person name="Dallman T."/>
            <person name="Nair S."/>
            <person name="De Pinna E."/>
            <person name="Peters T."/>
            <person name="Grant K."/>
        </authorList>
    </citation>
    <scope>NUCLEOTIDE SEQUENCE</scope>
    <source>
        <strain evidence="2">196404</strain>
        <strain evidence="3">617000</strain>
        <strain evidence="4">623457</strain>
    </source>
</reference>
<evidence type="ECO:0000256" key="1">
    <source>
        <dbReference type="SAM" id="MobiDB-lite"/>
    </source>
</evidence>
<name>A0A5X2FJB9_SALET</name>
<proteinExistence type="predicted"/>
<sequence length="85" mass="9613">MPWGQVLLKQTGYHAVLTADTGDLPQVTGEVRAVTGRKRGDEQTKPLEQDKPGYRYTGAPEQKKVFARLPDSFVCRIAYYREGDR</sequence>
<dbReference type="EMBL" id="AAHQNO010000048">
    <property type="protein sequence ID" value="EBZ2532607.1"/>
    <property type="molecule type" value="Genomic_DNA"/>
</dbReference>
<evidence type="ECO:0000313" key="3">
    <source>
        <dbReference type="EMBL" id="EBZ2532607.1"/>
    </source>
</evidence>
<organism evidence="3">
    <name type="scientific">Salmonella enterica subsp. enterica serovar London</name>
    <dbReference type="NCBI Taxonomy" id="149390"/>
    <lineage>
        <taxon>Bacteria</taxon>
        <taxon>Pseudomonadati</taxon>
        <taxon>Pseudomonadota</taxon>
        <taxon>Gammaproteobacteria</taxon>
        <taxon>Enterobacterales</taxon>
        <taxon>Enterobacteriaceae</taxon>
        <taxon>Salmonella</taxon>
    </lineage>
</organism>
<feature type="compositionally biased region" description="Basic and acidic residues" evidence="1">
    <location>
        <begin position="38"/>
        <end position="53"/>
    </location>
</feature>
<feature type="region of interest" description="Disordered" evidence="1">
    <location>
        <begin position="36"/>
        <end position="56"/>
    </location>
</feature>
<accession>A0A5X2FJB9</accession>